<proteinExistence type="predicted"/>
<dbReference type="EC" id="3.1.3.-" evidence="1"/>
<keyword evidence="2" id="KW-1185">Reference proteome</keyword>
<dbReference type="RefSeq" id="WP_077845719.1">
    <property type="nucleotide sequence ID" value="NZ_LZZM01000022.1"/>
</dbReference>
<keyword evidence="1" id="KW-0378">Hydrolase</keyword>
<dbReference type="Gene3D" id="3.40.50.1000">
    <property type="entry name" value="HAD superfamily/HAD-like"/>
    <property type="match status" value="1"/>
</dbReference>
<dbReference type="PROSITE" id="PS01228">
    <property type="entry name" value="COF_1"/>
    <property type="match status" value="1"/>
</dbReference>
<sequence length="271" mass="30213">MKYKLICIDVDGTLVNSNKDLPRENIKAIQEAWKAGLKIAIASGRAPASVQEILRDLGIEGYGICLNGSYIVDGNNEISRYAFNDSQVEIIRKIVEKYDVRSFFATPTFNVTNKEPEGGWLKAIEKSVVKQRKVVVCNNGELENELKKHSGILLKVSIREEDDNTYQKVRKELEGIKLFDVAKSDTHYIDVNIKGINKAKGVRDLAKYLSIDLSEVICIGDNENDIDMIKTAGLGVAMANSCEELLEICDTVTLSNDECGVAKVIYDYVLR</sequence>
<evidence type="ECO:0000313" key="1">
    <source>
        <dbReference type="EMBL" id="OOM82277.1"/>
    </source>
</evidence>
<dbReference type="Pfam" id="PF08282">
    <property type="entry name" value="Hydrolase_3"/>
    <property type="match status" value="1"/>
</dbReference>
<dbReference type="NCBIfam" id="TIGR01484">
    <property type="entry name" value="HAD-SF-IIB"/>
    <property type="match status" value="1"/>
</dbReference>
<dbReference type="EMBL" id="LZZM01000022">
    <property type="protein sequence ID" value="OOM82277.1"/>
    <property type="molecule type" value="Genomic_DNA"/>
</dbReference>
<dbReference type="Proteomes" id="UP000190890">
    <property type="component" value="Unassembled WGS sequence"/>
</dbReference>
<dbReference type="PANTHER" id="PTHR10000:SF8">
    <property type="entry name" value="HAD SUPERFAMILY HYDROLASE-LIKE, TYPE 3"/>
    <property type="match status" value="1"/>
</dbReference>
<dbReference type="InterPro" id="IPR036412">
    <property type="entry name" value="HAD-like_sf"/>
</dbReference>
<dbReference type="NCBIfam" id="TIGR00099">
    <property type="entry name" value="Cof-subfamily"/>
    <property type="match status" value="1"/>
</dbReference>
<gene>
    <name evidence="1" type="primary">ywpJ_1</name>
    <name evidence="1" type="ORF">CLPUN_04160</name>
</gene>
<protein>
    <submittedName>
        <fullName evidence="1">Putative phosphatase YwpJ</fullName>
        <ecNumber evidence="1">3.1.3.-</ecNumber>
    </submittedName>
</protein>
<dbReference type="PANTHER" id="PTHR10000">
    <property type="entry name" value="PHOSPHOSERINE PHOSPHATASE"/>
    <property type="match status" value="1"/>
</dbReference>
<dbReference type="GO" id="GO:0016791">
    <property type="term" value="F:phosphatase activity"/>
    <property type="evidence" value="ECO:0007669"/>
    <property type="project" value="UniProtKB-ARBA"/>
</dbReference>
<organism evidence="1 2">
    <name type="scientific">Clostridium puniceum</name>
    <dbReference type="NCBI Taxonomy" id="29367"/>
    <lineage>
        <taxon>Bacteria</taxon>
        <taxon>Bacillati</taxon>
        <taxon>Bacillota</taxon>
        <taxon>Clostridia</taxon>
        <taxon>Eubacteriales</taxon>
        <taxon>Clostridiaceae</taxon>
        <taxon>Clostridium</taxon>
    </lineage>
</organism>
<dbReference type="STRING" id="29367.CLPUN_04160"/>
<dbReference type="InterPro" id="IPR006379">
    <property type="entry name" value="HAD-SF_hydro_IIB"/>
</dbReference>
<dbReference type="OrthoDB" id="9781413at2"/>
<dbReference type="SUPFAM" id="SSF56784">
    <property type="entry name" value="HAD-like"/>
    <property type="match status" value="1"/>
</dbReference>
<dbReference type="GO" id="GO:0000287">
    <property type="term" value="F:magnesium ion binding"/>
    <property type="evidence" value="ECO:0007669"/>
    <property type="project" value="TreeGrafter"/>
</dbReference>
<dbReference type="GO" id="GO:0005829">
    <property type="term" value="C:cytosol"/>
    <property type="evidence" value="ECO:0007669"/>
    <property type="project" value="TreeGrafter"/>
</dbReference>
<evidence type="ECO:0000313" key="2">
    <source>
        <dbReference type="Proteomes" id="UP000190890"/>
    </source>
</evidence>
<dbReference type="AlphaFoldDB" id="A0A1S8TX21"/>
<dbReference type="PROSITE" id="PS01229">
    <property type="entry name" value="COF_2"/>
    <property type="match status" value="1"/>
</dbReference>
<accession>A0A1S8TX21</accession>
<dbReference type="InterPro" id="IPR000150">
    <property type="entry name" value="Cof"/>
</dbReference>
<comment type="caution">
    <text evidence="1">The sequence shown here is derived from an EMBL/GenBank/DDBJ whole genome shotgun (WGS) entry which is preliminary data.</text>
</comment>
<dbReference type="CDD" id="cd07516">
    <property type="entry name" value="HAD_Pase"/>
    <property type="match status" value="1"/>
</dbReference>
<dbReference type="Gene3D" id="3.30.1240.10">
    <property type="match status" value="1"/>
</dbReference>
<reference evidence="1 2" key="1">
    <citation type="submission" date="2016-05" db="EMBL/GenBank/DDBJ databases">
        <title>Microbial solvent formation.</title>
        <authorList>
            <person name="Poehlein A."/>
            <person name="Montoya Solano J.D."/>
            <person name="Flitsch S."/>
            <person name="Krabben P."/>
            <person name="Duerre P."/>
            <person name="Daniel R."/>
        </authorList>
    </citation>
    <scope>NUCLEOTIDE SEQUENCE [LARGE SCALE GENOMIC DNA]</scope>
    <source>
        <strain evidence="1 2">DSM 2619</strain>
    </source>
</reference>
<dbReference type="SFLD" id="SFLDS00003">
    <property type="entry name" value="Haloacid_Dehalogenase"/>
    <property type="match status" value="1"/>
</dbReference>
<name>A0A1S8TX21_9CLOT</name>
<dbReference type="SFLD" id="SFLDG01144">
    <property type="entry name" value="C2.B.4:_PGP_Like"/>
    <property type="match status" value="1"/>
</dbReference>
<dbReference type="SFLD" id="SFLDG01140">
    <property type="entry name" value="C2.B:_Phosphomannomutase_and_P"/>
    <property type="match status" value="1"/>
</dbReference>
<dbReference type="InterPro" id="IPR023214">
    <property type="entry name" value="HAD_sf"/>
</dbReference>